<proteinExistence type="inferred from homology"/>
<dbReference type="CDD" id="cd13831">
    <property type="entry name" value="HU"/>
    <property type="match status" value="1"/>
</dbReference>
<reference evidence="7" key="1">
    <citation type="submission" date="2016-10" db="EMBL/GenBank/DDBJ databases">
        <authorList>
            <person name="Varghese N."/>
            <person name="Submissions S."/>
        </authorList>
    </citation>
    <scope>NUCLEOTIDE SEQUENCE [LARGE SCALE GENOMIC DNA]</scope>
    <source>
        <strain evidence="7">OK042</strain>
    </source>
</reference>
<protein>
    <submittedName>
        <fullName evidence="6">Nucleoid DNA-binding protein</fullName>
    </submittedName>
</protein>
<dbReference type="PANTHER" id="PTHR33175">
    <property type="entry name" value="DNA-BINDING PROTEIN HU"/>
    <property type="match status" value="1"/>
</dbReference>
<evidence type="ECO:0000313" key="6">
    <source>
        <dbReference type="EMBL" id="SFJ58218.1"/>
    </source>
</evidence>
<dbReference type="GO" id="GO:1990103">
    <property type="term" value="C:DnaA-HU complex"/>
    <property type="evidence" value="ECO:0007669"/>
    <property type="project" value="UniProtKB-ARBA"/>
</dbReference>
<dbReference type="InterPro" id="IPR000119">
    <property type="entry name" value="Hist_DNA-bd"/>
</dbReference>
<dbReference type="GO" id="GO:0042802">
    <property type="term" value="F:identical protein binding"/>
    <property type="evidence" value="ECO:0007669"/>
    <property type="project" value="UniProtKB-ARBA"/>
</dbReference>
<dbReference type="Pfam" id="PF00216">
    <property type="entry name" value="Bac_DNA_binding"/>
    <property type="match status" value="1"/>
</dbReference>
<evidence type="ECO:0000256" key="2">
    <source>
        <dbReference type="ARBA" id="ARBA00023067"/>
    </source>
</evidence>
<accession>A0A1I3SHN4</accession>
<evidence type="ECO:0000256" key="3">
    <source>
        <dbReference type="ARBA" id="ARBA00023125"/>
    </source>
</evidence>
<dbReference type="InterPro" id="IPR010992">
    <property type="entry name" value="IHF-like_DNA-bd_dom_sf"/>
</dbReference>
<keyword evidence="5" id="KW-0472">Membrane</keyword>
<keyword evidence="5" id="KW-0812">Transmembrane</keyword>
<feature type="transmembrane region" description="Helical" evidence="5">
    <location>
        <begin position="21"/>
        <end position="43"/>
    </location>
</feature>
<dbReference type="SMART" id="SM00411">
    <property type="entry name" value="BHL"/>
    <property type="match status" value="1"/>
</dbReference>
<dbReference type="InterPro" id="IPR020816">
    <property type="entry name" value="Histone-like_DNA-bd_CS"/>
</dbReference>
<evidence type="ECO:0000256" key="4">
    <source>
        <dbReference type="RuleBase" id="RU003939"/>
    </source>
</evidence>
<dbReference type="GO" id="GO:0010467">
    <property type="term" value="P:gene expression"/>
    <property type="evidence" value="ECO:0007669"/>
    <property type="project" value="UniProtKB-ARBA"/>
</dbReference>
<dbReference type="PRINTS" id="PR01727">
    <property type="entry name" value="DNABINDINGHU"/>
</dbReference>
<dbReference type="Proteomes" id="UP000198915">
    <property type="component" value="Unassembled WGS sequence"/>
</dbReference>
<dbReference type="GO" id="GO:0005829">
    <property type="term" value="C:cytosol"/>
    <property type="evidence" value="ECO:0007669"/>
    <property type="project" value="TreeGrafter"/>
</dbReference>
<evidence type="ECO:0000256" key="1">
    <source>
        <dbReference type="ARBA" id="ARBA00010529"/>
    </source>
</evidence>
<dbReference type="PANTHER" id="PTHR33175:SF3">
    <property type="entry name" value="DNA-BINDING PROTEIN HU-BETA"/>
    <property type="match status" value="1"/>
</dbReference>
<gene>
    <name evidence="6" type="ORF">SAMN05518846_104178</name>
</gene>
<keyword evidence="5" id="KW-1133">Transmembrane helix</keyword>
<dbReference type="GO" id="GO:0030527">
    <property type="term" value="F:structural constituent of chromatin"/>
    <property type="evidence" value="ECO:0007669"/>
    <property type="project" value="InterPro"/>
</dbReference>
<evidence type="ECO:0000256" key="5">
    <source>
        <dbReference type="SAM" id="Phobius"/>
    </source>
</evidence>
<dbReference type="FunFam" id="4.10.520.10:FF:000001">
    <property type="entry name" value="DNA-binding protein HU"/>
    <property type="match status" value="1"/>
</dbReference>
<dbReference type="STRING" id="1884381.SAMN05518846_104178"/>
<dbReference type="EMBL" id="FORT01000004">
    <property type="protein sequence ID" value="SFJ58218.1"/>
    <property type="molecule type" value="Genomic_DNA"/>
</dbReference>
<dbReference type="GO" id="GO:0003677">
    <property type="term" value="F:DNA binding"/>
    <property type="evidence" value="ECO:0007669"/>
    <property type="project" value="UniProtKB-KW"/>
</dbReference>
<dbReference type="GO" id="GO:0006270">
    <property type="term" value="P:DNA replication initiation"/>
    <property type="evidence" value="ECO:0007669"/>
    <property type="project" value="UniProtKB-ARBA"/>
</dbReference>
<dbReference type="GO" id="GO:0030261">
    <property type="term" value="P:chromosome condensation"/>
    <property type="evidence" value="ECO:0007669"/>
    <property type="project" value="UniProtKB-KW"/>
</dbReference>
<dbReference type="GO" id="GO:1990178">
    <property type="term" value="C:HU-DNA complex"/>
    <property type="evidence" value="ECO:0007669"/>
    <property type="project" value="UniProtKB-ARBA"/>
</dbReference>
<keyword evidence="3 6" id="KW-0238">DNA-binding</keyword>
<organism evidence="6 7">
    <name type="scientific">Brevibacillus centrosporus</name>
    <dbReference type="NCBI Taxonomy" id="54910"/>
    <lineage>
        <taxon>Bacteria</taxon>
        <taxon>Bacillati</taxon>
        <taxon>Bacillota</taxon>
        <taxon>Bacilli</taxon>
        <taxon>Bacillales</taxon>
        <taxon>Paenibacillaceae</taxon>
        <taxon>Brevibacillus</taxon>
    </lineage>
</organism>
<dbReference type="SUPFAM" id="SSF47729">
    <property type="entry name" value="IHF-like DNA-binding proteins"/>
    <property type="match status" value="1"/>
</dbReference>
<dbReference type="AlphaFoldDB" id="A0A1I3SHN4"/>
<keyword evidence="7" id="KW-1185">Reference proteome</keyword>
<dbReference type="PROSITE" id="PS00045">
    <property type="entry name" value="HISTONE_LIKE"/>
    <property type="match status" value="1"/>
</dbReference>
<keyword evidence="2" id="KW-0226">DNA condensation</keyword>
<name>A0A1I3SHN4_9BACL</name>
<evidence type="ECO:0000313" key="7">
    <source>
        <dbReference type="Proteomes" id="UP000198915"/>
    </source>
</evidence>
<dbReference type="Gene3D" id="4.10.520.10">
    <property type="entry name" value="IHF-like DNA-binding proteins"/>
    <property type="match status" value="1"/>
</dbReference>
<sequence length="198" mass="22303">MIIDDLKITMLFYKVRVRPAVRQWMISILVPCSFYAIICSTAYRAEPKSHIHSCMIIYFCINNGVLEGSILENLHIFFNIGNECSLTLFHFLPNSSIMYFILNERVLLMNKTELIAKVAEATELTKKDSTKAVDAIFEAIAGALQNGEKVSLIGFGNFEVRERAARKGRNPQTGEEIEIASAKLPAFKPGKELKEIVK</sequence>
<comment type="similarity">
    <text evidence="1 4">Belongs to the bacterial histone-like protein family.</text>
</comment>